<accession>A0A7W9WS30</accession>
<organism evidence="1 2">
    <name type="scientific">Paraburkholderia bannensis</name>
    <dbReference type="NCBI Taxonomy" id="765414"/>
    <lineage>
        <taxon>Bacteria</taxon>
        <taxon>Pseudomonadati</taxon>
        <taxon>Pseudomonadota</taxon>
        <taxon>Betaproteobacteria</taxon>
        <taxon>Burkholderiales</taxon>
        <taxon>Burkholderiaceae</taxon>
        <taxon>Paraburkholderia</taxon>
    </lineage>
</organism>
<dbReference type="Proteomes" id="UP000571554">
    <property type="component" value="Unassembled WGS sequence"/>
</dbReference>
<sequence length="55" mass="6601">MGSRAVEISVKDDRKLWQQVRMIPIYYDDFLDDCVSFFCRRGKPARNNNQFTRNV</sequence>
<dbReference type="AlphaFoldDB" id="A0A7W9WS30"/>
<gene>
    <name evidence="1" type="ORF">F4827_001937</name>
</gene>
<keyword evidence="2" id="KW-1185">Reference proteome</keyword>
<proteinExistence type="predicted"/>
<dbReference type="EMBL" id="JACHBW010000004">
    <property type="protein sequence ID" value="MBB6102089.1"/>
    <property type="molecule type" value="Genomic_DNA"/>
</dbReference>
<name>A0A7W9WS30_9BURK</name>
<evidence type="ECO:0000313" key="1">
    <source>
        <dbReference type="EMBL" id="MBB6102089.1"/>
    </source>
</evidence>
<reference evidence="1 2" key="1">
    <citation type="submission" date="2020-08" db="EMBL/GenBank/DDBJ databases">
        <title>Above-ground endophytic microbial communities from plants in different locations in the United States.</title>
        <authorList>
            <person name="Frank C."/>
        </authorList>
    </citation>
    <scope>NUCLEOTIDE SEQUENCE [LARGE SCALE GENOMIC DNA]</scope>
    <source>
        <strain evidence="1 2">WP4_2_2</strain>
    </source>
</reference>
<protein>
    <submittedName>
        <fullName evidence="1">Uncharacterized protein</fullName>
    </submittedName>
</protein>
<comment type="caution">
    <text evidence="1">The sequence shown here is derived from an EMBL/GenBank/DDBJ whole genome shotgun (WGS) entry which is preliminary data.</text>
</comment>
<evidence type="ECO:0000313" key="2">
    <source>
        <dbReference type="Proteomes" id="UP000571554"/>
    </source>
</evidence>